<comment type="caution">
    <text evidence="2">The sequence shown here is derived from an EMBL/GenBank/DDBJ whole genome shotgun (WGS) entry which is preliminary data.</text>
</comment>
<evidence type="ECO:0000256" key="1">
    <source>
        <dbReference type="SAM" id="MobiDB-lite"/>
    </source>
</evidence>
<feature type="compositionally biased region" description="Basic and acidic residues" evidence="1">
    <location>
        <begin position="50"/>
        <end position="71"/>
    </location>
</feature>
<dbReference type="Proteomes" id="UP000555103">
    <property type="component" value="Unassembled WGS sequence"/>
</dbReference>
<evidence type="ECO:0000313" key="3">
    <source>
        <dbReference type="Proteomes" id="UP000555103"/>
    </source>
</evidence>
<sequence length="71" mass="8142">MSKARPQSLGRAIRRGNAVVSYSRAGQGLSQVYKKGSTRQQWHLAQSNRVSEEPQREKRQFKPVIKKEKTC</sequence>
<reference evidence="2 3" key="1">
    <citation type="submission" date="2020-08" db="EMBL/GenBank/DDBJ databases">
        <title>Genomic Encyclopedia of Type Strains, Phase IV (KMG-IV): sequencing the most valuable type-strain genomes for metagenomic binning, comparative biology and taxonomic classification.</title>
        <authorList>
            <person name="Goeker M."/>
        </authorList>
    </citation>
    <scope>NUCLEOTIDE SEQUENCE [LARGE SCALE GENOMIC DNA]</scope>
    <source>
        <strain evidence="2 3">DSM 104969</strain>
    </source>
</reference>
<proteinExistence type="predicted"/>
<dbReference type="EMBL" id="JACIEP010000002">
    <property type="protein sequence ID" value="MBB4034858.1"/>
    <property type="molecule type" value="Genomic_DNA"/>
</dbReference>
<keyword evidence="3" id="KW-1185">Reference proteome</keyword>
<feature type="region of interest" description="Disordered" evidence="1">
    <location>
        <begin position="43"/>
        <end position="71"/>
    </location>
</feature>
<accession>A0A840CLD4</accession>
<gene>
    <name evidence="2" type="ORF">GGR21_000745</name>
</gene>
<organism evidence="2 3">
    <name type="scientific">Dysgonomonas hofstadii</name>
    <dbReference type="NCBI Taxonomy" id="637886"/>
    <lineage>
        <taxon>Bacteria</taxon>
        <taxon>Pseudomonadati</taxon>
        <taxon>Bacteroidota</taxon>
        <taxon>Bacteroidia</taxon>
        <taxon>Bacteroidales</taxon>
        <taxon>Dysgonomonadaceae</taxon>
        <taxon>Dysgonomonas</taxon>
    </lineage>
</organism>
<protein>
    <submittedName>
        <fullName evidence="2">Uncharacterized protein</fullName>
    </submittedName>
</protein>
<dbReference type="AlphaFoldDB" id="A0A840CLD4"/>
<evidence type="ECO:0000313" key="2">
    <source>
        <dbReference type="EMBL" id="MBB4034858.1"/>
    </source>
</evidence>
<name>A0A840CLD4_9BACT</name>